<name>A0AAE0FRK3_9CHLO</name>
<dbReference type="GO" id="GO:0008270">
    <property type="term" value="F:zinc ion binding"/>
    <property type="evidence" value="ECO:0007669"/>
    <property type="project" value="UniProtKB-KW"/>
</dbReference>
<evidence type="ECO:0000256" key="3">
    <source>
        <dbReference type="ARBA" id="ARBA00022833"/>
    </source>
</evidence>
<keyword evidence="8" id="KW-1185">Reference proteome</keyword>
<dbReference type="SUPFAM" id="SSF48371">
    <property type="entry name" value="ARM repeat"/>
    <property type="match status" value="1"/>
</dbReference>
<evidence type="ECO:0000259" key="6">
    <source>
        <dbReference type="PROSITE" id="PS50865"/>
    </source>
</evidence>
<evidence type="ECO:0000256" key="1">
    <source>
        <dbReference type="ARBA" id="ARBA00022723"/>
    </source>
</evidence>
<accession>A0AAE0FRK3</accession>
<dbReference type="Gene3D" id="1.25.10.10">
    <property type="entry name" value="Leucine-rich Repeat Variant"/>
    <property type="match status" value="1"/>
</dbReference>
<feature type="region of interest" description="Disordered" evidence="5">
    <location>
        <begin position="1"/>
        <end position="43"/>
    </location>
</feature>
<organism evidence="7 8">
    <name type="scientific">Cymbomonas tetramitiformis</name>
    <dbReference type="NCBI Taxonomy" id="36881"/>
    <lineage>
        <taxon>Eukaryota</taxon>
        <taxon>Viridiplantae</taxon>
        <taxon>Chlorophyta</taxon>
        <taxon>Pyramimonadophyceae</taxon>
        <taxon>Pyramimonadales</taxon>
        <taxon>Pyramimonadaceae</taxon>
        <taxon>Cymbomonas</taxon>
    </lineage>
</organism>
<evidence type="ECO:0000256" key="5">
    <source>
        <dbReference type="SAM" id="MobiDB-lite"/>
    </source>
</evidence>
<dbReference type="InterPro" id="IPR002893">
    <property type="entry name" value="Znf_MYND"/>
</dbReference>
<proteinExistence type="predicted"/>
<keyword evidence="1" id="KW-0479">Metal-binding</keyword>
<comment type="caution">
    <text evidence="7">The sequence shown here is derived from an EMBL/GenBank/DDBJ whole genome shotgun (WGS) entry which is preliminary data.</text>
</comment>
<dbReference type="AlphaFoldDB" id="A0AAE0FRK3"/>
<feature type="compositionally biased region" description="Polar residues" evidence="5">
    <location>
        <begin position="30"/>
        <end position="40"/>
    </location>
</feature>
<evidence type="ECO:0000313" key="7">
    <source>
        <dbReference type="EMBL" id="KAK3263886.1"/>
    </source>
</evidence>
<dbReference type="PROSITE" id="PS50865">
    <property type="entry name" value="ZF_MYND_2"/>
    <property type="match status" value="1"/>
</dbReference>
<dbReference type="Gene3D" id="6.10.140.2220">
    <property type="match status" value="1"/>
</dbReference>
<feature type="compositionally biased region" description="Basic residues" evidence="5">
    <location>
        <begin position="8"/>
        <end position="19"/>
    </location>
</feature>
<sequence>MPGYNNNKKAKRPNNKKKTRPADLEGPDNSRPSSASGTSESRIHDLVSDIKQKASLMEPIPTTPTLVSFHRCFTVISQLSNALNHPPPPLSRSLVETQRLDEFRKAASVVKKCKSYKTIAQGLSTIESLLFTDVEHSPVFVQELLKVFVPDEDGSGSRFTNQVNTIMDQVAQQAIRDGKIDELEKNFINLDLFDTPARARAWIASRKEGITWNAHECGFCCRIRKNDEPAYKLCGGCEKVRFCSEDCQAIAWRVGGHRSECNPKSAMSSTAAGGGSLNPAEHLDLDLDIEAIQSAILEGRDVYDIAMQQLRKKSAEDPAAVATLMKKMAEDRDSDHSMGKERKVIRVLLRRLQIALSDTVWTSEPSGSCEPLGITTGMRRQVEDYNDCLALFCAHDRTMKACQDAGAVPILQALVAPSLWGFNTASLALCSLAELAMCPPNRVPMLQGGVMEWALEFLELPLSPGEPAATAREIPLQTARLIAELLGEEDGIQRFMRASQAVPRIVSGMCVQRARCLMSIEQNHTAKVRICRMVMAYPWSRALFQLLRSDLGPSIIQRLGHNGFNSKALGNLGDELQDLIRADQCDAMEEETLKLVGKLMHMMRSTYA</sequence>
<dbReference type="EMBL" id="LGRX02014962">
    <property type="protein sequence ID" value="KAK3263886.1"/>
    <property type="molecule type" value="Genomic_DNA"/>
</dbReference>
<dbReference type="InterPro" id="IPR016024">
    <property type="entry name" value="ARM-type_fold"/>
</dbReference>
<protein>
    <recommendedName>
        <fullName evidence="6">MYND-type domain-containing protein</fullName>
    </recommendedName>
</protein>
<evidence type="ECO:0000256" key="4">
    <source>
        <dbReference type="PROSITE-ProRule" id="PRU00134"/>
    </source>
</evidence>
<evidence type="ECO:0000313" key="8">
    <source>
        <dbReference type="Proteomes" id="UP001190700"/>
    </source>
</evidence>
<dbReference type="Proteomes" id="UP001190700">
    <property type="component" value="Unassembled WGS sequence"/>
</dbReference>
<gene>
    <name evidence="7" type="ORF">CYMTET_27339</name>
</gene>
<feature type="domain" description="MYND-type" evidence="6">
    <location>
        <begin position="217"/>
        <end position="261"/>
    </location>
</feature>
<reference evidence="7 8" key="1">
    <citation type="journal article" date="2015" name="Genome Biol. Evol.">
        <title>Comparative Genomics of a Bacterivorous Green Alga Reveals Evolutionary Causalities and Consequences of Phago-Mixotrophic Mode of Nutrition.</title>
        <authorList>
            <person name="Burns J.A."/>
            <person name="Paasch A."/>
            <person name="Narechania A."/>
            <person name="Kim E."/>
        </authorList>
    </citation>
    <scope>NUCLEOTIDE SEQUENCE [LARGE SCALE GENOMIC DNA]</scope>
    <source>
        <strain evidence="7 8">PLY_AMNH</strain>
    </source>
</reference>
<dbReference type="InterPro" id="IPR011989">
    <property type="entry name" value="ARM-like"/>
</dbReference>
<evidence type="ECO:0000256" key="2">
    <source>
        <dbReference type="ARBA" id="ARBA00022771"/>
    </source>
</evidence>
<keyword evidence="2 4" id="KW-0863">Zinc-finger</keyword>
<keyword evidence="3" id="KW-0862">Zinc</keyword>
<dbReference type="SUPFAM" id="SSF144232">
    <property type="entry name" value="HIT/MYND zinc finger-like"/>
    <property type="match status" value="1"/>
</dbReference>